<dbReference type="NCBIfam" id="TIGR00525">
    <property type="entry name" value="folB"/>
    <property type="match status" value="1"/>
</dbReference>
<dbReference type="AlphaFoldDB" id="A0A918KG07"/>
<dbReference type="GO" id="GO:0005737">
    <property type="term" value="C:cytoplasm"/>
    <property type="evidence" value="ECO:0007669"/>
    <property type="project" value="TreeGrafter"/>
</dbReference>
<keyword evidence="4 6" id="KW-0289">Folate biosynthesis</keyword>
<organism evidence="8 9">
    <name type="scientific">Litorimonas cladophorae</name>
    <dbReference type="NCBI Taxonomy" id="1220491"/>
    <lineage>
        <taxon>Bacteria</taxon>
        <taxon>Pseudomonadati</taxon>
        <taxon>Pseudomonadota</taxon>
        <taxon>Alphaproteobacteria</taxon>
        <taxon>Maricaulales</taxon>
        <taxon>Robiginitomaculaceae</taxon>
    </lineage>
</organism>
<feature type="domain" description="Dihydroneopterin aldolase/epimerase" evidence="7">
    <location>
        <begin position="23"/>
        <end position="134"/>
    </location>
</feature>
<comment type="caution">
    <text evidence="8">The sequence shown here is derived from an EMBL/GenBank/DDBJ whole genome shotgun (WGS) entry which is preliminary data.</text>
</comment>
<evidence type="ECO:0000256" key="3">
    <source>
        <dbReference type="ARBA" id="ARBA00005708"/>
    </source>
</evidence>
<dbReference type="Gene3D" id="3.30.1130.10">
    <property type="match status" value="1"/>
</dbReference>
<evidence type="ECO:0000256" key="4">
    <source>
        <dbReference type="ARBA" id="ARBA00022909"/>
    </source>
</evidence>
<dbReference type="SMART" id="SM00905">
    <property type="entry name" value="FolB"/>
    <property type="match status" value="1"/>
</dbReference>
<dbReference type="Proteomes" id="UP000600865">
    <property type="component" value="Unassembled WGS sequence"/>
</dbReference>
<evidence type="ECO:0000256" key="5">
    <source>
        <dbReference type="ARBA" id="ARBA00023239"/>
    </source>
</evidence>
<evidence type="ECO:0000256" key="1">
    <source>
        <dbReference type="ARBA" id="ARBA00001353"/>
    </source>
</evidence>
<dbReference type="GO" id="GO:0004150">
    <property type="term" value="F:dihydroneopterin aldolase activity"/>
    <property type="evidence" value="ECO:0007669"/>
    <property type="project" value="UniProtKB-UniRule"/>
</dbReference>
<protein>
    <recommendedName>
        <fullName evidence="6">7,8-dihydroneopterin aldolase</fullName>
        <ecNumber evidence="6">4.1.2.25</ecNumber>
    </recommendedName>
</protein>
<dbReference type="Pfam" id="PF02152">
    <property type="entry name" value="FolB"/>
    <property type="match status" value="1"/>
</dbReference>
<evidence type="ECO:0000256" key="6">
    <source>
        <dbReference type="RuleBase" id="RU362079"/>
    </source>
</evidence>
<evidence type="ECO:0000259" key="7">
    <source>
        <dbReference type="SMART" id="SM00905"/>
    </source>
</evidence>
<sequence length="136" mass="15235">MSDRKTMLQRFRERKALPVSTRIFVKGLMIQASIGVHPHEYEAAQPIIIDVELDMADMVLPKDDRLHETLDYGFVAEKCEELALEAHVQLVETLAERIADWALSADARVQSVAVRIAKPQALLKADTAGVEVVKSR</sequence>
<name>A0A918KG07_9PROT</name>
<proteinExistence type="inferred from homology"/>
<dbReference type="GO" id="GO:0046656">
    <property type="term" value="P:folic acid biosynthetic process"/>
    <property type="evidence" value="ECO:0007669"/>
    <property type="project" value="UniProtKB-UniRule"/>
</dbReference>
<dbReference type="InterPro" id="IPR006156">
    <property type="entry name" value="Dihydroneopterin_aldolase"/>
</dbReference>
<reference evidence="8 9" key="1">
    <citation type="journal article" date="2014" name="Int. J. Syst. Evol. Microbiol.">
        <title>Complete genome sequence of Corynebacterium casei LMG S-19264T (=DSM 44701T), isolated from a smear-ripened cheese.</title>
        <authorList>
            <consortium name="US DOE Joint Genome Institute (JGI-PGF)"/>
            <person name="Walter F."/>
            <person name="Albersmeier A."/>
            <person name="Kalinowski J."/>
            <person name="Ruckert C."/>
        </authorList>
    </citation>
    <scope>NUCLEOTIDE SEQUENCE [LARGE SCALE GENOMIC DNA]</scope>
    <source>
        <strain evidence="8 9">KCTC 23968</strain>
    </source>
</reference>
<comment type="catalytic activity">
    <reaction evidence="1 6">
        <text>7,8-dihydroneopterin = 6-hydroxymethyl-7,8-dihydropterin + glycolaldehyde</text>
        <dbReference type="Rhea" id="RHEA:10540"/>
        <dbReference type="ChEBI" id="CHEBI:17001"/>
        <dbReference type="ChEBI" id="CHEBI:17071"/>
        <dbReference type="ChEBI" id="CHEBI:44841"/>
        <dbReference type="EC" id="4.1.2.25"/>
    </reaction>
</comment>
<dbReference type="InterPro" id="IPR006157">
    <property type="entry name" value="FolB_dom"/>
</dbReference>
<dbReference type="RefSeq" id="WP_189581782.1">
    <property type="nucleotide sequence ID" value="NZ_BMYV01000001.1"/>
</dbReference>
<dbReference type="PANTHER" id="PTHR42844:SF1">
    <property type="entry name" value="DIHYDRONEOPTERIN ALDOLASE 1-RELATED"/>
    <property type="match status" value="1"/>
</dbReference>
<evidence type="ECO:0000313" key="9">
    <source>
        <dbReference type="Proteomes" id="UP000600865"/>
    </source>
</evidence>
<accession>A0A918KG07</accession>
<dbReference type="SUPFAM" id="SSF55620">
    <property type="entry name" value="Tetrahydrobiopterin biosynthesis enzymes-like"/>
    <property type="match status" value="1"/>
</dbReference>
<evidence type="ECO:0000313" key="8">
    <source>
        <dbReference type="EMBL" id="GGX61106.1"/>
    </source>
</evidence>
<dbReference type="GO" id="GO:0046654">
    <property type="term" value="P:tetrahydrofolate biosynthetic process"/>
    <property type="evidence" value="ECO:0007669"/>
    <property type="project" value="UniProtKB-UniRule"/>
</dbReference>
<dbReference type="EMBL" id="BMYV01000001">
    <property type="protein sequence ID" value="GGX61106.1"/>
    <property type="molecule type" value="Genomic_DNA"/>
</dbReference>
<keyword evidence="5 6" id="KW-0456">Lyase</keyword>
<dbReference type="EC" id="4.1.2.25" evidence="6"/>
<comment type="similarity">
    <text evidence="3 6">Belongs to the DHNA family.</text>
</comment>
<keyword evidence="9" id="KW-1185">Reference proteome</keyword>
<gene>
    <name evidence="8" type="ORF">GCM10011309_08680</name>
</gene>
<dbReference type="NCBIfam" id="TIGR00526">
    <property type="entry name" value="folB_dom"/>
    <property type="match status" value="1"/>
</dbReference>
<comment type="function">
    <text evidence="6">Catalyzes the conversion of 7,8-dihydroneopterin to 6-hydroxymethyl-7,8-dihydropterin.</text>
</comment>
<dbReference type="InterPro" id="IPR043133">
    <property type="entry name" value="GTP-CH-I_C/QueF"/>
</dbReference>
<dbReference type="PANTHER" id="PTHR42844">
    <property type="entry name" value="DIHYDRONEOPTERIN ALDOLASE 1-RELATED"/>
    <property type="match status" value="1"/>
</dbReference>
<evidence type="ECO:0000256" key="2">
    <source>
        <dbReference type="ARBA" id="ARBA00005013"/>
    </source>
</evidence>
<comment type="pathway">
    <text evidence="2 6">Cofactor biosynthesis; tetrahydrofolate biosynthesis; 2-amino-4-hydroxy-6-hydroxymethyl-7,8-dihydropteridine diphosphate from 7,8-dihydroneopterin triphosphate: step 3/4.</text>
</comment>